<reference evidence="2 3" key="1">
    <citation type="journal article" date="2024" name="Science">
        <title>Giant polyketide synthase enzymes in the biosynthesis of giant marine polyether toxins.</title>
        <authorList>
            <person name="Fallon T.R."/>
            <person name="Shende V.V."/>
            <person name="Wierzbicki I.H."/>
            <person name="Pendleton A.L."/>
            <person name="Watervoot N.F."/>
            <person name="Auber R.P."/>
            <person name="Gonzalez D.J."/>
            <person name="Wisecaver J.H."/>
            <person name="Moore B.S."/>
        </authorList>
    </citation>
    <scope>NUCLEOTIDE SEQUENCE [LARGE SCALE GENOMIC DNA]</scope>
    <source>
        <strain evidence="2 3">12B1</strain>
    </source>
</reference>
<keyword evidence="3" id="KW-1185">Reference proteome</keyword>
<dbReference type="AlphaFoldDB" id="A0AB34JVA5"/>
<proteinExistence type="predicted"/>
<dbReference type="Proteomes" id="UP001515480">
    <property type="component" value="Unassembled WGS sequence"/>
</dbReference>
<name>A0AB34JVA5_PRYPA</name>
<evidence type="ECO:0000313" key="2">
    <source>
        <dbReference type="EMBL" id="KAL1525605.1"/>
    </source>
</evidence>
<sequence length="154" mass="16972">MATLTAIRSAEVEYDGSMERENDPEDLVVQQMLKVSMETFKQEQATRDAQLARTIAATPLATTTDKTGREMPPTAGAAASAEVEYDGSIEHEHDPEDLAVQHMLRASMETFKQEQTDRDAQIARQLAAQGYAEGAVFERDPPKVVGDGTIERFL</sequence>
<protein>
    <submittedName>
        <fullName evidence="2">Uncharacterized protein</fullName>
    </submittedName>
</protein>
<dbReference type="EMBL" id="JBGBPQ010000004">
    <property type="protein sequence ID" value="KAL1525605.1"/>
    <property type="molecule type" value="Genomic_DNA"/>
</dbReference>
<comment type="caution">
    <text evidence="2">The sequence shown here is derived from an EMBL/GenBank/DDBJ whole genome shotgun (WGS) entry which is preliminary data.</text>
</comment>
<organism evidence="2 3">
    <name type="scientific">Prymnesium parvum</name>
    <name type="common">Toxic golden alga</name>
    <dbReference type="NCBI Taxonomy" id="97485"/>
    <lineage>
        <taxon>Eukaryota</taxon>
        <taxon>Haptista</taxon>
        <taxon>Haptophyta</taxon>
        <taxon>Prymnesiophyceae</taxon>
        <taxon>Prymnesiales</taxon>
        <taxon>Prymnesiaceae</taxon>
        <taxon>Prymnesium</taxon>
    </lineage>
</organism>
<gene>
    <name evidence="2" type="ORF">AB1Y20_020458</name>
</gene>
<evidence type="ECO:0000313" key="3">
    <source>
        <dbReference type="Proteomes" id="UP001515480"/>
    </source>
</evidence>
<accession>A0AB34JVA5</accession>
<evidence type="ECO:0000256" key="1">
    <source>
        <dbReference type="SAM" id="MobiDB-lite"/>
    </source>
</evidence>
<feature type="region of interest" description="Disordered" evidence="1">
    <location>
        <begin position="56"/>
        <end position="80"/>
    </location>
</feature>